<dbReference type="Gene3D" id="2.40.70.10">
    <property type="entry name" value="Acid Proteases"/>
    <property type="match status" value="1"/>
</dbReference>
<organism evidence="2 3">
    <name type="scientific">Dioscorea zingiberensis</name>
    <dbReference type="NCBI Taxonomy" id="325984"/>
    <lineage>
        <taxon>Eukaryota</taxon>
        <taxon>Viridiplantae</taxon>
        <taxon>Streptophyta</taxon>
        <taxon>Embryophyta</taxon>
        <taxon>Tracheophyta</taxon>
        <taxon>Spermatophyta</taxon>
        <taxon>Magnoliopsida</taxon>
        <taxon>Liliopsida</taxon>
        <taxon>Dioscoreales</taxon>
        <taxon>Dioscoreaceae</taxon>
        <taxon>Dioscorea</taxon>
    </lineage>
</organism>
<evidence type="ECO:0000313" key="2">
    <source>
        <dbReference type="EMBL" id="KAJ0983627.1"/>
    </source>
</evidence>
<dbReference type="AlphaFoldDB" id="A0A9D5HPZ8"/>
<dbReference type="PANTHER" id="PTHR33240:SF17">
    <property type="entry name" value="EUKARYOTIC PEPTIDE CHAIN RELEASE FACTOR GTP-BINDING SUBUNIT-LIKE"/>
    <property type="match status" value="1"/>
</dbReference>
<reference evidence="2" key="1">
    <citation type="submission" date="2021-03" db="EMBL/GenBank/DDBJ databases">
        <authorList>
            <person name="Li Z."/>
            <person name="Yang C."/>
        </authorList>
    </citation>
    <scope>NUCLEOTIDE SEQUENCE</scope>
    <source>
        <strain evidence="2">Dzin_1.0</strain>
        <tissue evidence="2">Leaf</tissue>
    </source>
</reference>
<dbReference type="CDD" id="cd00303">
    <property type="entry name" value="retropepsin_like"/>
    <property type="match status" value="1"/>
</dbReference>
<name>A0A9D5HPZ8_9LILI</name>
<evidence type="ECO:0000313" key="3">
    <source>
        <dbReference type="Proteomes" id="UP001085076"/>
    </source>
</evidence>
<dbReference type="PANTHER" id="PTHR33240">
    <property type="entry name" value="OS08G0508500 PROTEIN"/>
    <property type="match status" value="1"/>
</dbReference>
<gene>
    <name evidence="2" type="ORF">J5N97_011882</name>
</gene>
<dbReference type="OrthoDB" id="1937476at2759"/>
<reference evidence="2" key="2">
    <citation type="journal article" date="2022" name="Hortic Res">
        <title>The genome of Dioscorea zingiberensis sheds light on the biosynthesis, origin and evolution of the medicinally important diosgenin saponins.</title>
        <authorList>
            <person name="Li Y."/>
            <person name="Tan C."/>
            <person name="Li Z."/>
            <person name="Guo J."/>
            <person name="Li S."/>
            <person name="Chen X."/>
            <person name="Wang C."/>
            <person name="Dai X."/>
            <person name="Yang H."/>
            <person name="Song W."/>
            <person name="Hou L."/>
            <person name="Xu J."/>
            <person name="Tong Z."/>
            <person name="Xu A."/>
            <person name="Yuan X."/>
            <person name="Wang W."/>
            <person name="Yang Q."/>
            <person name="Chen L."/>
            <person name="Sun Z."/>
            <person name="Wang K."/>
            <person name="Pan B."/>
            <person name="Chen J."/>
            <person name="Bao Y."/>
            <person name="Liu F."/>
            <person name="Qi X."/>
            <person name="Gang D.R."/>
            <person name="Wen J."/>
            <person name="Li J."/>
        </authorList>
    </citation>
    <scope>NUCLEOTIDE SEQUENCE</scope>
    <source>
        <strain evidence="2">Dzin_1.0</strain>
    </source>
</reference>
<feature type="region of interest" description="Disordered" evidence="1">
    <location>
        <begin position="144"/>
        <end position="163"/>
    </location>
</feature>
<sequence length="226" mass="24556">MMYMILVDTGSSVDIIFWDAFERMGIGAENLRPTRSPLKGFNGDPLCPEGVITLPVVLGEAPRTASASANFLVVRCSSSYNAIMGRPLLHMLAAVPSSYHMKLKFHTERGMGEVRGDQPASRRCYLTALKDKGGESSRASEALALEGLDPEDQEREARRPTPVEKLKVLPLLEGDPAENGATWRLASPRSPGGAPWVSEAQYGCVRLDCRRDARGASRSHGTSPQC</sequence>
<accession>A0A9D5HPZ8</accession>
<evidence type="ECO:0000256" key="1">
    <source>
        <dbReference type="SAM" id="MobiDB-lite"/>
    </source>
</evidence>
<protein>
    <submittedName>
        <fullName evidence="2">Uncharacterized protein</fullName>
    </submittedName>
</protein>
<keyword evidence="3" id="KW-1185">Reference proteome</keyword>
<comment type="caution">
    <text evidence="2">The sequence shown here is derived from an EMBL/GenBank/DDBJ whole genome shotgun (WGS) entry which is preliminary data.</text>
</comment>
<proteinExistence type="predicted"/>
<dbReference type="Proteomes" id="UP001085076">
    <property type="component" value="Miscellaneous, Linkage group lg02"/>
</dbReference>
<dbReference type="InterPro" id="IPR021109">
    <property type="entry name" value="Peptidase_aspartic_dom_sf"/>
</dbReference>
<dbReference type="EMBL" id="JAGGNH010000002">
    <property type="protein sequence ID" value="KAJ0983627.1"/>
    <property type="molecule type" value="Genomic_DNA"/>
</dbReference>